<evidence type="ECO:0008006" key="4">
    <source>
        <dbReference type="Google" id="ProtNLM"/>
    </source>
</evidence>
<evidence type="ECO:0000313" key="2">
    <source>
        <dbReference type="EMBL" id="GAA1763442.1"/>
    </source>
</evidence>
<organism evidence="2 3">
    <name type="scientific">Nostocoides vanveenii</name>
    <dbReference type="NCBI Taxonomy" id="330835"/>
    <lineage>
        <taxon>Bacteria</taxon>
        <taxon>Bacillati</taxon>
        <taxon>Actinomycetota</taxon>
        <taxon>Actinomycetes</taxon>
        <taxon>Micrococcales</taxon>
        <taxon>Intrasporangiaceae</taxon>
        <taxon>Nostocoides</taxon>
    </lineage>
</organism>
<dbReference type="InterPro" id="IPR027417">
    <property type="entry name" value="P-loop_NTPase"/>
</dbReference>
<feature type="region of interest" description="Disordered" evidence="1">
    <location>
        <begin position="1"/>
        <end position="23"/>
    </location>
</feature>
<comment type="caution">
    <text evidence="2">The sequence shown here is derived from an EMBL/GenBank/DDBJ whole genome shotgun (WGS) entry which is preliminary data.</text>
</comment>
<dbReference type="RefSeq" id="WP_344066393.1">
    <property type="nucleotide sequence ID" value="NZ_BAAAPN010000052.1"/>
</dbReference>
<evidence type="ECO:0000256" key="1">
    <source>
        <dbReference type="SAM" id="MobiDB-lite"/>
    </source>
</evidence>
<evidence type="ECO:0000313" key="3">
    <source>
        <dbReference type="Proteomes" id="UP001501475"/>
    </source>
</evidence>
<protein>
    <recommendedName>
        <fullName evidence="4">TniB protein</fullName>
    </recommendedName>
</protein>
<dbReference type="InterPro" id="IPR008868">
    <property type="entry name" value="TniB"/>
</dbReference>
<name>A0ABN2KQZ4_9MICO</name>
<sequence>MDAHDWHRQATATPPEWPEPVSYNDYDKMPGREKTDYFRHLATAMNAEILVSRPMAAAQSYLDEVVAANRLRPPGAMQMVALTAPFSAGKSTLIKQWGFRVYRDTLGTQMKHDRPTWSPEPGVTADWCPVVYVTLMASSSIKEVNALILLYLGYPPEGLARTTTTRVLHALRMHGVRVVILDDAHMLRSTNAQGRAVLDYIKFLNTELGERCNGTVILAGAHLDSTTILDDPQIRARLTTMTVGAFQITTVDERAAWQELLHTAEERPLDHLPDAEPGLFVTGLAHHVWQRTQGFVGEVAKLVAGSVLDAFHDRRSTITRDDLDAVTLSERSLDGQIETAATGRRKRRP</sequence>
<dbReference type="Proteomes" id="UP001501475">
    <property type="component" value="Unassembled WGS sequence"/>
</dbReference>
<keyword evidence="3" id="KW-1185">Reference proteome</keyword>
<dbReference type="SUPFAM" id="SSF52540">
    <property type="entry name" value="P-loop containing nucleoside triphosphate hydrolases"/>
    <property type="match status" value="1"/>
</dbReference>
<dbReference type="Pfam" id="PF05621">
    <property type="entry name" value="TniB"/>
    <property type="match status" value="1"/>
</dbReference>
<accession>A0ABN2KQZ4</accession>
<gene>
    <name evidence="2" type="ORF">GCM10009810_23300</name>
</gene>
<dbReference type="EMBL" id="BAAAPN010000052">
    <property type="protein sequence ID" value="GAA1763442.1"/>
    <property type="molecule type" value="Genomic_DNA"/>
</dbReference>
<reference evidence="2 3" key="1">
    <citation type="journal article" date="2019" name="Int. J. Syst. Evol. Microbiol.">
        <title>The Global Catalogue of Microorganisms (GCM) 10K type strain sequencing project: providing services to taxonomists for standard genome sequencing and annotation.</title>
        <authorList>
            <consortium name="The Broad Institute Genomics Platform"/>
            <consortium name="The Broad Institute Genome Sequencing Center for Infectious Disease"/>
            <person name="Wu L."/>
            <person name="Ma J."/>
        </authorList>
    </citation>
    <scope>NUCLEOTIDE SEQUENCE [LARGE SCALE GENOMIC DNA]</scope>
    <source>
        <strain evidence="2 3">JCM 15591</strain>
    </source>
</reference>
<proteinExistence type="predicted"/>